<dbReference type="STRING" id="1227455.C449_14512"/>
<proteinExistence type="predicted"/>
<accession>M0MEU8</accession>
<reference evidence="1 2" key="1">
    <citation type="journal article" date="2014" name="PLoS Genet.">
        <title>Phylogenetically driven sequencing of extremely halophilic archaea reveals strategies for static and dynamic osmo-response.</title>
        <authorList>
            <person name="Becker E.A."/>
            <person name="Seitzer P.M."/>
            <person name="Tritt A."/>
            <person name="Larsen D."/>
            <person name="Krusor M."/>
            <person name="Yao A.I."/>
            <person name="Wu D."/>
            <person name="Madern D."/>
            <person name="Eisen J.A."/>
            <person name="Darling A.E."/>
            <person name="Facciotti M.T."/>
        </authorList>
    </citation>
    <scope>NUCLEOTIDE SEQUENCE [LARGE SCALE GENOMIC DNA]</scope>
    <source>
        <strain evidence="1 2">DSM 5350</strain>
    </source>
</reference>
<sequence length="81" mass="9081">MLYLIDKPLADLGLRTAARDDNARIVLIQDGVLLDPNLDVPIYAVERDVDVRGVDLPDGIEPITYEDLIERLFANEVKTFA</sequence>
<protein>
    <recommendedName>
        <fullName evidence="3">Sulfur relay protein TusB/DsrH</fullName>
    </recommendedName>
</protein>
<comment type="caution">
    <text evidence="1">The sequence shown here is derived from an EMBL/GenBank/DDBJ whole genome shotgun (WGS) entry which is preliminary data.</text>
</comment>
<evidence type="ECO:0008006" key="3">
    <source>
        <dbReference type="Google" id="ProtNLM"/>
    </source>
</evidence>
<dbReference type="InParanoid" id="M0MEU8"/>
<dbReference type="Proteomes" id="UP000011669">
    <property type="component" value="Unassembled WGS sequence"/>
</dbReference>
<gene>
    <name evidence="1" type="ORF">C449_14512</name>
</gene>
<dbReference type="Gene3D" id="3.40.1260.10">
    <property type="entry name" value="DsrEFH-like"/>
    <property type="match status" value="1"/>
</dbReference>
<dbReference type="EMBL" id="AOMD01000030">
    <property type="protein sequence ID" value="EMA43199.1"/>
    <property type="molecule type" value="Genomic_DNA"/>
</dbReference>
<name>M0MEU8_9EURY</name>
<dbReference type="AlphaFoldDB" id="M0MEU8"/>
<evidence type="ECO:0000313" key="2">
    <source>
        <dbReference type="Proteomes" id="UP000011669"/>
    </source>
</evidence>
<dbReference type="InterPro" id="IPR027396">
    <property type="entry name" value="DsrEFH-like"/>
</dbReference>
<dbReference type="OrthoDB" id="217757at2157"/>
<evidence type="ECO:0000313" key="1">
    <source>
        <dbReference type="EMBL" id="EMA43199.1"/>
    </source>
</evidence>
<keyword evidence="2" id="KW-1185">Reference proteome</keyword>
<dbReference type="PATRIC" id="fig|1227455.4.peg.2949"/>
<dbReference type="SUPFAM" id="SSF75169">
    <property type="entry name" value="DsrEFH-like"/>
    <property type="match status" value="1"/>
</dbReference>
<organism evidence="1 2">
    <name type="scientific">Halococcus saccharolyticus DSM 5350</name>
    <dbReference type="NCBI Taxonomy" id="1227455"/>
    <lineage>
        <taxon>Archaea</taxon>
        <taxon>Methanobacteriati</taxon>
        <taxon>Methanobacteriota</taxon>
        <taxon>Stenosarchaea group</taxon>
        <taxon>Halobacteria</taxon>
        <taxon>Halobacteriales</taxon>
        <taxon>Halococcaceae</taxon>
        <taxon>Halococcus</taxon>
    </lineage>
</organism>
<dbReference type="RefSeq" id="WP_006078757.1">
    <property type="nucleotide sequence ID" value="NZ_AOMD01000030.1"/>
</dbReference>